<sequence length="697" mass="74320">MKKTLLIFLGLFAQIFYAQSDCTSALAVCGNSNISYTPSGFGNVQENPLGGGCLSLEHFSVWYTFTASTSGTLTFLITPNVNPANPTNTDYDWAVFGPNKQCGSLGSPLRCSYASTASGVLTGLNMTATDLTEGAGGDGFCRYLDVVAGETYYLIVDNFSTNTNGFVLSWGGTATLSSPFTSATQPYPFIPPGVPNATPGGPSEVIVCSDPATFDFTTLSTGIINGNPNFQVSYHTSSNDALTGNNPITAPQVVNTTTVYYYSLSYVDVANPNSPISKCKQTGTFKFKQGNITALDVTLTACNNNNNGTAIYDLTSANVLPSDPTAIKKYYPTMADLLAGTNEITNPANFTSSTGTVFVNVTTLQGCSDSAQITLNFYPVVVVTEATLRSCFIDTNPSTALFNLTTAAVTTQTGTKTYFPSLADAIAGTNEILNPTAYISPNGVVFVKVTNANGCYGVAKVNLIVLPPVYSNVLEDKIICMEDKTTLDAGPGFTGYAWSTGATTQSINNVSVGTYWVDLKTGTCITRQTVKVYASEQPVISLIDIVNNTVTVNVVGGTAPYQYSMDGINWQDSNAFTNVPRGDNMVYVKDAYDCDPITVDIVVPNLVNVITPNGDGVNDVIDYSALAGKQSLVLTIYDRYGGKVGQADKLSGFKWDGTTSGKKVPTGTYWYSVTWNENDKKNTPFKFSGWVLVKNRE</sequence>
<gene>
    <name evidence="2" type="ORF">J2781_002320</name>
</gene>
<dbReference type="Proteomes" id="UP001184853">
    <property type="component" value="Unassembled WGS sequence"/>
</dbReference>
<name>A0ABU1LF87_9FLAO</name>
<evidence type="ECO:0000313" key="2">
    <source>
        <dbReference type="EMBL" id="MDR6405391.1"/>
    </source>
</evidence>
<dbReference type="RefSeq" id="WP_115982752.1">
    <property type="nucleotide sequence ID" value="NZ_JAVDQS010000005.1"/>
</dbReference>
<keyword evidence="1" id="KW-0732">Signal</keyword>
<keyword evidence="3" id="KW-1185">Reference proteome</keyword>
<protein>
    <submittedName>
        <fullName evidence="2">Gliding motility-associated-like protein</fullName>
    </submittedName>
</protein>
<accession>A0ABU1LF87</accession>
<comment type="caution">
    <text evidence="2">The sequence shown here is derived from an EMBL/GenBank/DDBJ whole genome shotgun (WGS) entry which is preliminary data.</text>
</comment>
<evidence type="ECO:0000256" key="1">
    <source>
        <dbReference type="SAM" id="SignalP"/>
    </source>
</evidence>
<evidence type="ECO:0000313" key="3">
    <source>
        <dbReference type="Proteomes" id="UP001184853"/>
    </source>
</evidence>
<organism evidence="2 3">
    <name type="scientific">Chryseobacterium geocarposphaerae</name>
    <dbReference type="NCBI Taxonomy" id="1416776"/>
    <lineage>
        <taxon>Bacteria</taxon>
        <taxon>Pseudomonadati</taxon>
        <taxon>Bacteroidota</taxon>
        <taxon>Flavobacteriia</taxon>
        <taxon>Flavobacteriales</taxon>
        <taxon>Weeksellaceae</taxon>
        <taxon>Chryseobacterium group</taxon>
        <taxon>Chryseobacterium</taxon>
    </lineage>
</organism>
<reference evidence="2 3" key="1">
    <citation type="submission" date="2023-07" db="EMBL/GenBank/DDBJ databases">
        <title>Sorghum-associated microbial communities from plants grown in Nebraska, USA.</title>
        <authorList>
            <person name="Schachtman D."/>
        </authorList>
    </citation>
    <scope>NUCLEOTIDE SEQUENCE [LARGE SCALE GENOMIC DNA]</scope>
    <source>
        <strain evidence="2 3">DS1709</strain>
    </source>
</reference>
<proteinExistence type="predicted"/>
<dbReference type="NCBIfam" id="TIGR04131">
    <property type="entry name" value="Bac_Flav_CTERM"/>
    <property type="match status" value="1"/>
</dbReference>
<feature type="signal peptide" evidence="1">
    <location>
        <begin position="1"/>
        <end position="18"/>
    </location>
</feature>
<dbReference type="Pfam" id="PF13585">
    <property type="entry name" value="CHU_C"/>
    <property type="match status" value="1"/>
</dbReference>
<dbReference type="EMBL" id="JAVDQS010000005">
    <property type="protein sequence ID" value="MDR6405391.1"/>
    <property type="molecule type" value="Genomic_DNA"/>
</dbReference>
<feature type="chain" id="PRO_5045134869" evidence="1">
    <location>
        <begin position="19"/>
        <end position="697"/>
    </location>
</feature>
<dbReference type="InterPro" id="IPR026341">
    <property type="entry name" value="T9SS_type_B"/>
</dbReference>